<proteinExistence type="predicted"/>
<reference evidence="2 3" key="1">
    <citation type="journal article" date="2013" name="BMC Genomics">
        <title>Genomics-driven discovery of the pneumocandin biosynthetic gene cluster in the fungus Glarea lozoyensis.</title>
        <authorList>
            <person name="Chen L."/>
            <person name="Yue Q."/>
            <person name="Zhang X."/>
            <person name="Xiang M."/>
            <person name="Wang C."/>
            <person name="Li S."/>
            <person name="Che Y."/>
            <person name="Ortiz-Lopez F.J."/>
            <person name="Bills G.F."/>
            <person name="Liu X."/>
            <person name="An Z."/>
        </authorList>
    </citation>
    <scope>NUCLEOTIDE SEQUENCE [LARGE SCALE GENOMIC DNA]</scope>
    <source>
        <strain evidence="3">ATCC 20868 / MF5171</strain>
    </source>
</reference>
<dbReference type="RefSeq" id="XP_008087709.1">
    <property type="nucleotide sequence ID" value="XM_008089518.1"/>
</dbReference>
<keyword evidence="2" id="KW-0808">Transferase</keyword>
<dbReference type="AlphaFoldDB" id="S3CHR0"/>
<organism evidence="2 3">
    <name type="scientific">Glarea lozoyensis (strain ATCC 20868 / MF5171)</name>
    <dbReference type="NCBI Taxonomy" id="1116229"/>
    <lineage>
        <taxon>Eukaryota</taxon>
        <taxon>Fungi</taxon>
        <taxon>Dikarya</taxon>
        <taxon>Ascomycota</taxon>
        <taxon>Pezizomycotina</taxon>
        <taxon>Leotiomycetes</taxon>
        <taxon>Helotiales</taxon>
        <taxon>Helotiaceae</taxon>
        <taxon>Glarea</taxon>
    </lineage>
</organism>
<evidence type="ECO:0000313" key="3">
    <source>
        <dbReference type="Proteomes" id="UP000016922"/>
    </source>
</evidence>
<accession>S3CHR0</accession>
<keyword evidence="3" id="KW-1185">Reference proteome</keyword>
<dbReference type="SUPFAM" id="SSF55729">
    <property type="entry name" value="Acyl-CoA N-acyltransferases (Nat)"/>
    <property type="match status" value="1"/>
</dbReference>
<evidence type="ECO:0000259" key="1">
    <source>
        <dbReference type="PROSITE" id="PS51186"/>
    </source>
</evidence>
<dbReference type="InterPro" id="IPR016181">
    <property type="entry name" value="Acyl_CoA_acyltransferase"/>
</dbReference>
<dbReference type="KEGG" id="glz:GLAREA_11375"/>
<dbReference type="EMBL" id="KE145372">
    <property type="protein sequence ID" value="EPE24794.1"/>
    <property type="molecule type" value="Genomic_DNA"/>
</dbReference>
<sequence>MAVESPSSQPTTQVRLIPWDFESPDHIQRLILQRVACGWAEDLVSPKWAGLQREGHKSLHWIVLSSPDSAMDDQLVQKHISSFPSESSPLLDTATSLGGQSVTPSFNSSFVPVGHISLDSDGADSVGKLSYGLKDIYRITNFYVSKALQSNGVGRQAMDALERMAVAKPLCAKTLALNTAANDFEGWENSYHAVGVPLPQYAVADWYRRRGYVEYKRVDDAFWHTDSSGKEWPFMASDLVNTIIPTPGTRTAPPGYRVFNFSINDHSQTGTMITQAYFLTLVLAFFAKIALASDIFPRANPFVRVGCYPEPTGAKILSVLRATNTRMTISMCETACALTFCMDWRTETLATVEMEFGLVPLEGQTARATWDAVVTWPRIAAERLDLVFTIVSHLLN</sequence>
<dbReference type="OrthoDB" id="2326446at2759"/>
<protein>
    <submittedName>
        <fullName evidence="2">Acyl-CoA N-acyltransferases (Nat)</fullName>
    </submittedName>
</protein>
<dbReference type="GO" id="GO:0016747">
    <property type="term" value="F:acyltransferase activity, transferring groups other than amino-acyl groups"/>
    <property type="evidence" value="ECO:0007669"/>
    <property type="project" value="InterPro"/>
</dbReference>
<dbReference type="GeneID" id="19470416"/>
<dbReference type="InterPro" id="IPR000182">
    <property type="entry name" value="GNAT_dom"/>
</dbReference>
<feature type="domain" description="N-acetyltransferase" evidence="1">
    <location>
        <begin position="62"/>
        <end position="233"/>
    </location>
</feature>
<dbReference type="Proteomes" id="UP000016922">
    <property type="component" value="Unassembled WGS sequence"/>
</dbReference>
<dbReference type="HOGENOM" id="CLU_696485_0_0_1"/>
<evidence type="ECO:0000313" key="2">
    <source>
        <dbReference type="EMBL" id="EPE24794.1"/>
    </source>
</evidence>
<dbReference type="CDD" id="cd04301">
    <property type="entry name" value="NAT_SF"/>
    <property type="match status" value="1"/>
</dbReference>
<name>S3CHR0_GLAL2</name>
<gene>
    <name evidence="2" type="ORF">GLAREA_11375</name>
</gene>
<dbReference type="PROSITE" id="PS51186">
    <property type="entry name" value="GNAT"/>
    <property type="match status" value="1"/>
</dbReference>
<dbReference type="Pfam" id="PF00583">
    <property type="entry name" value="Acetyltransf_1"/>
    <property type="match status" value="1"/>
</dbReference>
<dbReference type="Gene3D" id="3.40.630.30">
    <property type="match status" value="1"/>
</dbReference>
<keyword evidence="2" id="KW-0012">Acyltransferase</keyword>
<dbReference type="eggNOG" id="ENOG502SQ0K">
    <property type="taxonomic scope" value="Eukaryota"/>
</dbReference>